<evidence type="ECO:0008006" key="3">
    <source>
        <dbReference type="Google" id="ProtNLM"/>
    </source>
</evidence>
<dbReference type="EMBL" id="WTUW01000001">
    <property type="protein sequence ID" value="MZR30225.1"/>
    <property type="molecule type" value="Genomic_DNA"/>
</dbReference>
<reference evidence="1 2" key="1">
    <citation type="submission" date="2019-12" db="EMBL/GenBank/DDBJ databases">
        <title>Snethiella sp. nov. sp. isolated from sea sand.</title>
        <authorList>
            <person name="Kim J."/>
            <person name="Jeong S.E."/>
            <person name="Jung H.S."/>
            <person name="Jeon C.O."/>
        </authorList>
    </citation>
    <scope>NUCLEOTIDE SEQUENCE [LARGE SCALE GENOMIC DNA]</scope>
    <source>
        <strain evidence="1 2">DP05</strain>
    </source>
</reference>
<keyword evidence="2" id="KW-1185">Reference proteome</keyword>
<sequence length="120" mass="13193">METIVLQAETNTQSVANRFEKRGTFRVSNPVLSVEINGTRFSTENWSLDGMLLNGLADHVEPGKPIEGIIGPIGSPEMCRFGGCVVRIDEDEMTTAIELDEKNADVAALLPLWVLKYSAR</sequence>
<dbReference type="AlphaFoldDB" id="A0A6L8W522"/>
<dbReference type="Proteomes" id="UP000476030">
    <property type="component" value="Unassembled WGS sequence"/>
</dbReference>
<name>A0A6L8W522_9PROT</name>
<accession>A0A6L8W522</accession>
<dbReference type="RefSeq" id="WP_161314740.1">
    <property type="nucleotide sequence ID" value="NZ_WTUW01000001.1"/>
</dbReference>
<comment type="caution">
    <text evidence="1">The sequence shown here is derived from an EMBL/GenBank/DDBJ whole genome shotgun (WGS) entry which is preliminary data.</text>
</comment>
<evidence type="ECO:0000313" key="2">
    <source>
        <dbReference type="Proteomes" id="UP000476030"/>
    </source>
</evidence>
<gene>
    <name evidence="1" type="ORF">GQE98_06195</name>
</gene>
<protein>
    <recommendedName>
        <fullName evidence="3">PilZ domain-containing protein</fullName>
    </recommendedName>
</protein>
<organism evidence="1 2">
    <name type="scientific">Sneathiella litorea</name>
    <dbReference type="NCBI Taxonomy" id="2606216"/>
    <lineage>
        <taxon>Bacteria</taxon>
        <taxon>Pseudomonadati</taxon>
        <taxon>Pseudomonadota</taxon>
        <taxon>Alphaproteobacteria</taxon>
        <taxon>Sneathiellales</taxon>
        <taxon>Sneathiellaceae</taxon>
        <taxon>Sneathiella</taxon>
    </lineage>
</organism>
<evidence type="ECO:0000313" key="1">
    <source>
        <dbReference type="EMBL" id="MZR30225.1"/>
    </source>
</evidence>
<proteinExistence type="predicted"/>